<evidence type="ECO:0000256" key="2">
    <source>
        <dbReference type="SAM" id="Phobius"/>
    </source>
</evidence>
<sequence length="722" mass="83404">MLYTVITSQLFVEKKIRFFKVIPEQVQELWNKWELRLTVLCSLFFQILLILLGDSRKRIKTIWIQFVLWLAYLCADWVAAVALGILSHNIATPHTRELPSFWAPFLLLHLGGPDTITAFSLEDNELWLRHLLGLGVQGSIASYVSYKSWTGTIVSILSVLMYVPAIVKYGERTWVLSSASKERLRDSMLDPPDPGPNYAKFMDEYSSKDEEGYRVTVGRIEEKVSQQTSAVDQSGQGTTEHDNKKVDDGDDAEILDKGHYFFEIYKRLFAFLIISFEDWNESKSYFQQTSPQKAFKMIDVELGFMFDVLYTKATVVRSLRGTILRSITLCFTIFVFLMFLNEYRKQEQHKHHSPTDLIITYLLLAVAIILEIYAAIILISSDSAFLWLRKHSMDSLAKKLLGWKCRCKRTRWSNSVAQYNLLRIWLNDKPSTFRKLFQSLGIHKKLRNYFYTENKKVSKDLEFLIFQQLRKKSFGATDFKEAKRLCSSKGSAVLQQSGIDHLYDRLKWSIDDVDFDQSILIWHIATHLWYHSDKASDQFPLKQQKEICMLLSDYMVYLLLVCPFMLPEGIGEIRSVDTEEEVNNFLKEKNPIQGITDETSACSRLLEVKTDIPPIEVKGPKSKSVLFDACRLANQLSDSFERERIANPSSESSLREKKWETISLVWVEMLSYAAAQCKGPSHAKQLGQGGELLTHVWLLMAHLGITEQFQMPTGFARKLIYR</sequence>
<dbReference type="EMBL" id="JAMYWD010000002">
    <property type="protein sequence ID" value="KAJ4980022.1"/>
    <property type="molecule type" value="Genomic_DNA"/>
</dbReference>
<feature type="region of interest" description="Disordered" evidence="1">
    <location>
        <begin position="224"/>
        <end position="248"/>
    </location>
</feature>
<proteinExistence type="predicted"/>
<feature type="transmembrane region" description="Helical" evidence="2">
    <location>
        <begin position="322"/>
        <end position="341"/>
    </location>
</feature>
<protein>
    <recommendedName>
        <fullName evidence="3">DUF4220 domain-containing protein</fullName>
    </recommendedName>
</protein>
<feature type="domain" description="DUF4220" evidence="3">
    <location>
        <begin position="69"/>
        <end position="423"/>
    </location>
</feature>
<gene>
    <name evidence="4" type="ORF">NE237_010802</name>
</gene>
<dbReference type="Pfam" id="PF04578">
    <property type="entry name" value="DUF594"/>
    <property type="match status" value="1"/>
</dbReference>
<comment type="caution">
    <text evidence="4">The sequence shown here is derived from an EMBL/GenBank/DDBJ whole genome shotgun (WGS) entry which is preliminary data.</text>
</comment>
<reference evidence="4" key="1">
    <citation type="journal article" date="2023" name="Plant J.">
        <title>The genome of the king protea, Protea cynaroides.</title>
        <authorList>
            <person name="Chang J."/>
            <person name="Duong T.A."/>
            <person name="Schoeman C."/>
            <person name="Ma X."/>
            <person name="Roodt D."/>
            <person name="Barker N."/>
            <person name="Li Z."/>
            <person name="Van de Peer Y."/>
            <person name="Mizrachi E."/>
        </authorList>
    </citation>
    <scope>NUCLEOTIDE SEQUENCE</scope>
    <source>
        <tissue evidence="4">Young leaves</tissue>
    </source>
</reference>
<keyword evidence="5" id="KW-1185">Reference proteome</keyword>
<dbReference type="PANTHER" id="PTHR31325">
    <property type="entry name" value="OS01G0798800 PROTEIN-RELATED"/>
    <property type="match status" value="1"/>
</dbReference>
<organism evidence="4 5">
    <name type="scientific">Protea cynaroides</name>
    <dbReference type="NCBI Taxonomy" id="273540"/>
    <lineage>
        <taxon>Eukaryota</taxon>
        <taxon>Viridiplantae</taxon>
        <taxon>Streptophyta</taxon>
        <taxon>Embryophyta</taxon>
        <taxon>Tracheophyta</taxon>
        <taxon>Spermatophyta</taxon>
        <taxon>Magnoliopsida</taxon>
        <taxon>Proteales</taxon>
        <taxon>Proteaceae</taxon>
        <taxon>Protea</taxon>
    </lineage>
</organism>
<keyword evidence="2" id="KW-0472">Membrane</keyword>
<feature type="transmembrane region" description="Helical" evidence="2">
    <location>
        <begin position="35"/>
        <end position="54"/>
    </location>
</feature>
<evidence type="ECO:0000259" key="3">
    <source>
        <dbReference type="Pfam" id="PF13968"/>
    </source>
</evidence>
<name>A0A9Q0R1Z0_9MAGN</name>
<dbReference type="Proteomes" id="UP001141806">
    <property type="component" value="Unassembled WGS sequence"/>
</dbReference>
<evidence type="ECO:0000256" key="1">
    <source>
        <dbReference type="SAM" id="MobiDB-lite"/>
    </source>
</evidence>
<evidence type="ECO:0000313" key="5">
    <source>
        <dbReference type="Proteomes" id="UP001141806"/>
    </source>
</evidence>
<keyword evidence="2" id="KW-0812">Transmembrane</keyword>
<accession>A0A9Q0R1Z0</accession>
<dbReference type="Pfam" id="PF13968">
    <property type="entry name" value="DUF4220"/>
    <property type="match status" value="1"/>
</dbReference>
<feature type="compositionally biased region" description="Polar residues" evidence="1">
    <location>
        <begin position="225"/>
        <end position="238"/>
    </location>
</feature>
<dbReference type="OrthoDB" id="1689146at2759"/>
<feature type="transmembrane region" description="Helical" evidence="2">
    <location>
        <begin position="66"/>
        <end position="86"/>
    </location>
</feature>
<keyword evidence="2" id="KW-1133">Transmembrane helix</keyword>
<feature type="transmembrane region" description="Helical" evidence="2">
    <location>
        <begin position="149"/>
        <end position="167"/>
    </location>
</feature>
<dbReference type="AlphaFoldDB" id="A0A9Q0R1Z0"/>
<dbReference type="InterPro" id="IPR007658">
    <property type="entry name" value="DUF594"/>
</dbReference>
<dbReference type="InterPro" id="IPR025315">
    <property type="entry name" value="DUF4220"/>
</dbReference>
<feature type="transmembrane region" description="Helical" evidence="2">
    <location>
        <begin position="361"/>
        <end position="388"/>
    </location>
</feature>
<evidence type="ECO:0000313" key="4">
    <source>
        <dbReference type="EMBL" id="KAJ4980022.1"/>
    </source>
</evidence>